<dbReference type="GO" id="GO:0016747">
    <property type="term" value="F:acyltransferase activity, transferring groups other than amino-acyl groups"/>
    <property type="evidence" value="ECO:0007669"/>
    <property type="project" value="InterPro"/>
</dbReference>
<protein>
    <submittedName>
        <fullName evidence="2">Acetyltransferase, GNAT family protein</fullName>
    </submittedName>
</protein>
<dbReference type="AlphaFoldDB" id="A0A1J4J498"/>
<evidence type="ECO:0000259" key="1">
    <source>
        <dbReference type="PROSITE" id="PS51186"/>
    </source>
</evidence>
<proteinExistence type="predicted"/>
<evidence type="ECO:0000313" key="3">
    <source>
        <dbReference type="Proteomes" id="UP000179807"/>
    </source>
</evidence>
<gene>
    <name evidence="2" type="ORF">TRFO_12152</name>
</gene>
<dbReference type="SUPFAM" id="SSF55729">
    <property type="entry name" value="Acyl-CoA N-acyltransferases (Nat)"/>
    <property type="match status" value="1"/>
</dbReference>
<dbReference type="EMBL" id="MLAK01001448">
    <property type="protein sequence ID" value="OHS92967.1"/>
    <property type="molecule type" value="Genomic_DNA"/>
</dbReference>
<evidence type="ECO:0000313" key="2">
    <source>
        <dbReference type="EMBL" id="OHS92967.1"/>
    </source>
</evidence>
<dbReference type="RefSeq" id="XP_068346104.1">
    <property type="nucleotide sequence ID" value="XM_068496464.1"/>
</dbReference>
<organism evidence="2 3">
    <name type="scientific">Tritrichomonas foetus</name>
    <dbReference type="NCBI Taxonomy" id="1144522"/>
    <lineage>
        <taxon>Eukaryota</taxon>
        <taxon>Metamonada</taxon>
        <taxon>Parabasalia</taxon>
        <taxon>Tritrichomonadida</taxon>
        <taxon>Tritrichomonadidae</taxon>
        <taxon>Tritrichomonas</taxon>
    </lineage>
</organism>
<comment type="caution">
    <text evidence="2">The sequence shown here is derived from an EMBL/GenBank/DDBJ whole genome shotgun (WGS) entry which is preliminary data.</text>
</comment>
<dbReference type="VEuPathDB" id="TrichDB:TRFO_12152"/>
<dbReference type="CDD" id="cd04301">
    <property type="entry name" value="NAT_SF"/>
    <property type="match status" value="1"/>
</dbReference>
<dbReference type="PROSITE" id="PS51186">
    <property type="entry name" value="GNAT"/>
    <property type="match status" value="1"/>
</dbReference>
<name>A0A1J4J498_9EUKA</name>
<dbReference type="Pfam" id="PF00583">
    <property type="entry name" value="Acetyltransf_1"/>
    <property type="match status" value="1"/>
</dbReference>
<dbReference type="InterPro" id="IPR000182">
    <property type="entry name" value="GNAT_dom"/>
</dbReference>
<keyword evidence="3" id="KW-1185">Reference proteome</keyword>
<dbReference type="GeneID" id="94831168"/>
<dbReference type="Proteomes" id="UP000179807">
    <property type="component" value="Unassembled WGS sequence"/>
</dbReference>
<accession>A0A1J4J498</accession>
<sequence length="214" mass="25133">MICDLKTKNPMMNDEKQLLIRFMENSDIDAVEEFYNSVVDMKYAHASYARLNTPNSTALLLVEKTEGKEKIVGLSTSLRFWHDRFSIKREAYLTTFAIDQKYRNRGLGSFFLNLTIYILSHHYSCVKIMCDIPKYDFDTFEFFKKRGFNGQRICKDFYGLKNGKKENSVFCMKKNDNILEKPQIEIPIEISPDIKYLIDNVQTFGFFARIFAKP</sequence>
<reference evidence="2" key="1">
    <citation type="submission" date="2016-10" db="EMBL/GenBank/DDBJ databases">
        <authorList>
            <person name="Benchimol M."/>
            <person name="Almeida L.G."/>
            <person name="Vasconcelos A.T."/>
            <person name="Perreira-Neves A."/>
            <person name="Rosa I.A."/>
            <person name="Tasca T."/>
            <person name="Bogo M.R."/>
            <person name="de Souza W."/>
        </authorList>
    </citation>
    <scope>NUCLEOTIDE SEQUENCE [LARGE SCALE GENOMIC DNA]</scope>
    <source>
        <strain evidence="2">K</strain>
    </source>
</reference>
<dbReference type="Gene3D" id="3.40.630.30">
    <property type="match status" value="1"/>
</dbReference>
<dbReference type="InterPro" id="IPR016181">
    <property type="entry name" value="Acyl_CoA_acyltransferase"/>
</dbReference>
<feature type="domain" description="N-acetyltransferase" evidence="1">
    <location>
        <begin position="18"/>
        <end position="177"/>
    </location>
</feature>